<dbReference type="PANTHER" id="PTHR31008:SF15">
    <property type="entry name" value="GPI-ANCHORED ADHESIN-LIKE PROTEIN"/>
    <property type="match status" value="1"/>
</dbReference>
<organism evidence="2 3">
    <name type="scientific">Ilex paraguariensis</name>
    <name type="common">yerba mate</name>
    <dbReference type="NCBI Taxonomy" id="185542"/>
    <lineage>
        <taxon>Eukaryota</taxon>
        <taxon>Viridiplantae</taxon>
        <taxon>Streptophyta</taxon>
        <taxon>Embryophyta</taxon>
        <taxon>Tracheophyta</taxon>
        <taxon>Spermatophyta</taxon>
        <taxon>Magnoliopsida</taxon>
        <taxon>eudicotyledons</taxon>
        <taxon>Gunneridae</taxon>
        <taxon>Pentapetalae</taxon>
        <taxon>asterids</taxon>
        <taxon>campanulids</taxon>
        <taxon>Aquifoliales</taxon>
        <taxon>Aquifoliaceae</taxon>
        <taxon>Ilex</taxon>
    </lineage>
</organism>
<protein>
    <recommendedName>
        <fullName evidence="4">COP1-interacting protein 7</fullName>
    </recommendedName>
</protein>
<feature type="region of interest" description="Disordered" evidence="1">
    <location>
        <begin position="269"/>
        <end position="380"/>
    </location>
</feature>
<evidence type="ECO:0000256" key="1">
    <source>
        <dbReference type="SAM" id="MobiDB-lite"/>
    </source>
</evidence>
<feature type="region of interest" description="Disordered" evidence="1">
    <location>
        <begin position="519"/>
        <end position="551"/>
    </location>
</feature>
<feature type="compositionally biased region" description="Low complexity" evidence="1">
    <location>
        <begin position="369"/>
        <end position="379"/>
    </location>
</feature>
<feature type="compositionally biased region" description="Basic and acidic residues" evidence="1">
    <location>
        <begin position="1083"/>
        <end position="1097"/>
    </location>
</feature>
<feature type="compositionally biased region" description="Basic and acidic residues" evidence="1">
    <location>
        <begin position="1377"/>
        <end position="1390"/>
    </location>
</feature>
<feature type="compositionally biased region" description="Polar residues" evidence="1">
    <location>
        <begin position="1413"/>
        <end position="1422"/>
    </location>
</feature>
<feature type="compositionally biased region" description="Polar residues" evidence="1">
    <location>
        <begin position="988"/>
        <end position="1000"/>
    </location>
</feature>
<feature type="compositionally biased region" description="Polar residues" evidence="1">
    <location>
        <begin position="525"/>
        <end position="534"/>
    </location>
</feature>
<feature type="compositionally biased region" description="Polar residues" evidence="1">
    <location>
        <begin position="574"/>
        <end position="584"/>
    </location>
</feature>
<feature type="region of interest" description="Disordered" evidence="1">
    <location>
        <begin position="654"/>
        <end position="688"/>
    </location>
</feature>
<keyword evidence="3" id="KW-1185">Reference proteome</keyword>
<feature type="region of interest" description="Disordered" evidence="1">
    <location>
        <begin position="233"/>
        <end position="257"/>
    </location>
</feature>
<feature type="compositionally biased region" description="Polar residues" evidence="1">
    <location>
        <begin position="407"/>
        <end position="417"/>
    </location>
</feature>
<feature type="compositionally biased region" description="Polar residues" evidence="1">
    <location>
        <begin position="724"/>
        <end position="735"/>
    </location>
</feature>
<reference evidence="2 3" key="1">
    <citation type="submission" date="2024-02" db="EMBL/GenBank/DDBJ databases">
        <authorList>
            <person name="Vignale AGUSTIN F."/>
            <person name="Sosa J E."/>
            <person name="Modenutti C."/>
        </authorList>
    </citation>
    <scope>NUCLEOTIDE SEQUENCE [LARGE SCALE GENOMIC DNA]</scope>
</reference>
<feature type="region of interest" description="Disordered" evidence="1">
    <location>
        <begin position="1366"/>
        <end position="1435"/>
    </location>
</feature>
<evidence type="ECO:0008006" key="4">
    <source>
        <dbReference type="Google" id="ProtNLM"/>
    </source>
</evidence>
<feature type="region of interest" description="Disordered" evidence="1">
    <location>
        <begin position="574"/>
        <end position="600"/>
    </location>
</feature>
<name>A0ABC8RM65_9AQUA</name>
<evidence type="ECO:0000313" key="3">
    <source>
        <dbReference type="Proteomes" id="UP001642360"/>
    </source>
</evidence>
<feature type="compositionally biased region" description="Polar residues" evidence="1">
    <location>
        <begin position="705"/>
        <end position="715"/>
    </location>
</feature>
<feature type="compositionally biased region" description="Basic and acidic residues" evidence="1">
    <location>
        <begin position="975"/>
        <end position="987"/>
    </location>
</feature>
<feature type="region of interest" description="Disordered" evidence="1">
    <location>
        <begin position="400"/>
        <end position="430"/>
    </location>
</feature>
<feature type="region of interest" description="Disordered" evidence="1">
    <location>
        <begin position="921"/>
        <end position="1113"/>
    </location>
</feature>
<proteinExistence type="predicted"/>
<feature type="compositionally biased region" description="Low complexity" evidence="1">
    <location>
        <begin position="237"/>
        <end position="253"/>
    </location>
</feature>
<evidence type="ECO:0000313" key="2">
    <source>
        <dbReference type="EMBL" id="CAK9144645.1"/>
    </source>
</evidence>
<dbReference type="EMBL" id="CAUOFW020001414">
    <property type="protein sequence ID" value="CAK9144645.1"/>
    <property type="molecule type" value="Genomic_DNA"/>
</dbReference>
<feature type="compositionally biased region" description="Basic and acidic residues" evidence="1">
    <location>
        <begin position="291"/>
        <end position="300"/>
    </location>
</feature>
<sequence length="1463" mass="159781">MKAEAPLDYAVFQLSPRRTRCELFVSSEGNTEKLASGLVKPFVTHLKVAEEQVALLVQSIKLEVQKCINAKTWFTKGTFERFVRFVSTPEVLELVNTLDAEMSQLEAARRIYFEGGGDQLSSTLGGSGTRTTAAADATKKELLRAIDVRLVAVRQDLATAYARAIAAGFNPETVMELQLFANQFGAHHLNEACCKFRSLCERRSDLINPWKAGVKVRALPSSYGSDMSIDEDVATTQQEQQQHPGPHQPQSQHLQDDRHLTGRELEATQLPLEHSKPSTCQQPKPSFPLRCSRESSVEKDDSIEDVGAVPVQKEEGSNKVESSQKGQPARRLSVQDRINLFENKQKETSSSGGKPVVVGKSSELRRLSSDASSAASVDKSVLRRWSGVSDMSIDLSGETKDIESPLCTPSSASVSQTKFEDRKGLNDTATSAKPEFKIVPGRVNDIGLREQADYQSRVGVTSGIEEVVTNSGTQLTVSSGRSGDAYESNKLTSTSGTVEIDGLNDQPPGKTQSRLLGRAEDSGLKDQSTSQPQIRSLPGRRAEHQFGSLDQGNYGGSVIVDKHGAIKQHVVSGVQATPQTQSGAFASRGGDKRSNSESSQLLHTEIPDQVEGVGLTDQPVSRPRLKASVRTAVESGILEGGFGSKIGEAFASQYKATEGDSHSQTRLRSLGELEEVGIPSEKQSGSSVVTVADSGLLKMKFPNQFSASNHVNKSQQGRRDESSVYGNSRTRSSGKMVSDDQESFASILMPPAEPLQRVRPSKGNQELNDELKMKANELEKLFAEHKLRVPGDQSNTARKSKPADMQSEPEASSPDRKSVAEITPVQYSAKNTLTDPAGSSRNVAKYNGSLATKKVDNQDYIDALNQNFSELGSSGDSRGKFYNSYMHKRDAKLREEWGAKRAEKEAKLKAMQDSLERNRAEMMAKFSGSADSQDSVSSARRRAERLGSFNSSATLKREQQPLDFMQSEDEGISEFAERKCLDQDRSFSETTLADSASRSIQGKKLLPNKSSSSSFPRTTVAPPVPRSAVKPSNPSSGKRRMQSENPLALSVPNFSDLRKENTKPPSAASKIRPQLRNYARSKSSSEEIPLVKEETPRRSPPSRKSSAMTPLKSEDVVLAPLKFDREHPKQSLDDKISKNVVSTSFLGNGRGPGAVADAAKLKASMTSEAMSYEEESDEATFIHKDSVDVVKDEEEEFETITTEDHASLDSGGPRLIQESEKMANSGLENGDALKLDPCPVAELPTAVPSTFYPAVSVPGSPGESPVSWNLSIHHPFSYPHEAFHIDASVDFPIGNPAAWNSHSLNQAEADVARMRKKWGSAQKPSLATYSSHNQSRKDVTKGFKRLLKFGRKIRGPESLVDWVSATTSEGDDDMEDGRDSANRSSEDLRKSRMGFSQGHPSDYSFNEREFFSEQVQASNSSIPAPPANFKLREDHLSGSSIKAPRSFFSLSSFRSKGSDSKLR</sequence>
<gene>
    <name evidence="2" type="ORF">ILEXP_LOCUS12406</name>
</gene>
<dbReference type="Proteomes" id="UP001642360">
    <property type="component" value="Unassembled WGS sequence"/>
</dbReference>
<comment type="caution">
    <text evidence="2">The sequence shown here is derived from an EMBL/GenBank/DDBJ whole genome shotgun (WGS) entry which is preliminary data.</text>
</comment>
<feature type="compositionally biased region" description="Low complexity" evidence="1">
    <location>
        <begin position="927"/>
        <end position="938"/>
    </location>
</feature>
<feature type="region of interest" description="Disordered" evidence="1">
    <location>
        <begin position="705"/>
        <end position="823"/>
    </location>
</feature>
<feature type="compositionally biased region" description="Basic and acidic residues" evidence="1">
    <location>
        <begin position="769"/>
        <end position="789"/>
    </location>
</feature>
<accession>A0ABC8RM65</accession>
<dbReference type="PANTHER" id="PTHR31008">
    <property type="entry name" value="COP1-INTERACTING PROTEIN-RELATED"/>
    <property type="match status" value="1"/>
</dbReference>